<sequence>MDKEIRSKLIEFARLKTTCTYSQLNEQLQLHLNFADASDRSLIGDWLGEISIHEHEKGRPLLSSLVTHKDKMREQGDGFYKLCEELLGIPWQELKADKEWENNQIAKCFEFWINPTNYKNYKND</sequence>
<organism evidence="1 2">
    <name type="scientific">Flavobacterium hungaricum</name>
    <dbReference type="NCBI Taxonomy" id="2082725"/>
    <lineage>
        <taxon>Bacteria</taxon>
        <taxon>Pseudomonadati</taxon>
        <taxon>Bacteroidota</taxon>
        <taxon>Flavobacteriia</taxon>
        <taxon>Flavobacteriales</taxon>
        <taxon>Flavobacteriaceae</taxon>
        <taxon>Flavobacterium</taxon>
    </lineage>
</organism>
<evidence type="ECO:0000313" key="1">
    <source>
        <dbReference type="EMBL" id="MBE8723422.1"/>
    </source>
</evidence>
<protein>
    <submittedName>
        <fullName evidence="1">Uncharacterized protein</fullName>
    </submittedName>
</protein>
<comment type="caution">
    <text evidence="1">The sequence shown here is derived from an EMBL/GenBank/DDBJ whole genome shotgun (WGS) entry which is preliminary data.</text>
</comment>
<gene>
    <name evidence="1" type="ORF">C4F50_00570</name>
</gene>
<evidence type="ECO:0000313" key="2">
    <source>
        <dbReference type="Proteomes" id="UP000640614"/>
    </source>
</evidence>
<dbReference type="Proteomes" id="UP000640614">
    <property type="component" value="Unassembled WGS sequence"/>
</dbReference>
<accession>A0ABR9TDJ0</accession>
<dbReference type="EMBL" id="PRDM01000001">
    <property type="protein sequence ID" value="MBE8723422.1"/>
    <property type="molecule type" value="Genomic_DNA"/>
</dbReference>
<reference evidence="1 2" key="1">
    <citation type="submission" date="2018-07" db="EMBL/GenBank/DDBJ databases">
        <title>Genome assembly of strain KB82.</title>
        <authorList>
            <person name="Kukolya J."/>
            <person name="Horvath B."/>
            <person name="Nagy I."/>
            <person name="Toth A."/>
        </authorList>
    </citation>
    <scope>NUCLEOTIDE SEQUENCE [LARGE SCALE GENOMIC DNA]</scope>
    <source>
        <strain evidence="1 2">Kb82</strain>
    </source>
</reference>
<dbReference type="RefSeq" id="WP_193844492.1">
    <property type="nucleotide sequence ID" value="NZ_PRDM01000001.1"/>
</dbReference>
<name>A0ABR9TDJ0_9FLAO</name>
<proteinExistence type="predicted"/>
<keyword evidence="2" id="KW-1185">Reference proteome</keyword>